<evidence type="ECO:0000313" key="3">
    <source>
        <dbReference type="EMBL" id="KKY00895.1"/>
    </source>
</evidence>
<protein>
    <submittedName>
        <fullName evidence="3">Amino acid amidase</fullName>
    </submittedName>
</protein>
<feature type="binding site" evidence="2">
    <location>
        <position position="105"/>
    </location>
    <ligand>
        <name>Zn(2+)</name>
        <dbReference type="ChEBI" id="CHEBI:29105"/>
        <label>2</label>
    </ligand>
</feature>
<dbReference type="PATRIC" id="fig|1629550.3.peg.1800"/>
<dbReference type="InterPro" id="IPR027476">
    <property type="entry name" value="DppA_N"/>
</dbReference>
<keyword evidence="2" id="KW-0479">Metal-binding</keyword>
<proteinExistence type="predicted"/>
<dbReference type="Pfam" id="PF04951">
    <property type="entry name" value="Peptidase_M55"/>
    <property type="match status" value="1"/>
</dbReference>
<gene>
    <name evidence="3" type="ORF">VN21_11690</name>
</gene>
<feature type="active site" description="Nucleophile" evidence="1">
    <location>
        <position position="117"/>
    </location>
</feature>
<keyword evidence="4" id="KW-1185">Reference proteome</keyword>
<dbReference type="SUPFAM" id="SSF63992">
    <property type="entry name" value="Dipeptide transport protein"/>
    <property type="match status" value="1"/>
</dbReference>
<feature type="binding site" evidence="2">
    <location>
        <position position="8"/>
    </location>
    <ligand>
        <name>Zn(2+)</name>
        <dbReference type="ChEBI" id="CHEBI:29105"/>
        <label>1</label>
    </ligand>
</feature>
<dbReference type="OrthoDB" id="9785420at2"/>
<dbReference type="EMBL" id="LBBT01000237">
    <property type="protein sequence ID" value="KKY00895.1"/>
    <property type="molecule type" value="Genomic_DNA"/>
</dbReference>
<dbReference type="PIRSF" id="PIRSF015853">
    <property type="entry name" value="Pep_DppA"/>
    <property type="match status" value="1"/>
</dbReference>
<dbReference type="CDD" id="cd08770">
    <property type="entry name" value="DAP_dppA_3"/>
    <property type="match status" value="1"/>
</dbReference>
<evidence type="ECO:0000256" key="1">
    <source>
        <dbReference type="PIRSR" id="PIRSR015853-1"/>
    </source>
</evidence>
<feature type="binding site" evidence="2">
    <location>
        <position position="10"/>
    </location>
    <ligand>
        <name>Zn(2+)</name>
        <dbReference type="ChEBI" id="CHEBI:29105"/>
        <label>1</label>
    </ligand>
</feature>
<reference evidence="3 4" key="1">
    <citation type="submission" date="2015-04" db="EMBL/GenBank/DDBJ databases">
        <title>Microcin producing Clostridium sp. JC272T.</title>
        <authorList>
            <person name="Jyothsna T."/>
            <person name="Sasikala C."/>
            <person name="Ramana C."/>
        </authorList>
    </citation>
    <scope>NUCLEOTIDE SEQUENCE [LARGE SCALE GENOMIC DNA]</scope>
    <source>
        <strain evidence="3 4">JC272</strain>
    </source>
</reference>
<name>A0A0M3DE18_9FIRM</name>
<comment type="caution">
    <text evidence="3">The sequence shown here is derived from an EMBL/GenBank/DDBJ whole genome shotgun (WGS) entry which is preliminary data.</text>
</comment>
<dbReference type="Proteomes" id="UP000034407">
    <property type="component" value="Unassembled WGS sequence"/>
</dbReference>
<organism evidence="3 4">
    <name type="scientific">Paraclostridium benzoelyticum</name>
    <dbReference type="NCBI Taxonomy" id="1629550"/>
    <lineage>
        <taxon>Bacteria</taxon>
        <taxon>Bacillati</taxon>
        <taxon>Bacillota</taxon>
        <taxon>Clostridia</taxon>
        <taxon>Peptostreptococcales</taxon>
        <taxon>Peptostreptococcaceae</taxon>
        <taxon>Paraclostridium</taxon>
    </lineage>
</organism>
<evidence type="ECO:0000313" key="4">
    <source>
        <dbReference type="Proteomes" id="UP000034407"/>
    </source>
</evidence>
<dbReference type="Gene3D" id="3.40.50.10780">
    <property type="entry name" value="Dipeptide transport protein"/>
    <property type="match status" value="1"/>
</dbReference>
<dbReference type="GO" id="GO:0046872">
    <property type="term" value="F:metal ion binding"/>
    <property type="evidence" value="ECO:0007669"/>
    <property type="project" value="UniProtKB-KW"/>
</dbReference>
<sequence length="265" mass="29548">MRVYISADIEGTCGIVNWEETNLNCAHSEYHKTQMTKEVKSACDGANTNNCDFILVKDAHDSARNINPSLLPTNVSLVRGWTNGPLIMMSGIDPTFDATLFIGYHSGASQDGNPLSHTMNSSKYDYVKINDEIATEFMVNAYTSAYFDVPVAFLSGDELLCKNAKKLNPNIVTVPVSKGIGNASISIHPDIALKNIKDGVEQALSGDLSRHIIKLPDLFDIEIKFKNHYDAYQASFYPKCKLINTQTISFSTDDYYEFLRMFLFI</sequence>
<dbReference type="InterPro" id="IPR036177">
    <property type="entry name" value="Peptidase_M55_sf"/>
</dbReference>
<evidence type="ECO:0000256" key="2">
    <source>
        <dbReference type="PIRSR" id="PIRSR015853-2"/>
    </source>
</evidence>
<accession>A0A0M3DE18</accession>
<feature type="binding site" evidence="2">
    <location>
        <position position="8"/>
    </location>
    <ligand>
        <name>Zn(2+)</name>
        <dbReference type="ChEBI" id="CHEBI:29105"/>
        <label>2</label>
    </ligand>
</feature>
<dbReference type="RefSeq" id="WP_046823441.1">
    <property type="nucleotide sequence ID" value="NZ_JBCLWQ010000002.1"/>
</dbReference>
<dbReference type="AlphaFoldDB" id="A0A0M3DE18"/>
<dbReference type="InterPro" id="IPR007035">
    <property type="entry name" value="Peptidase_M55"/>
</dbReference>
<dbReference type="Gene3D" id="3.30.1360.130">
    <property type="entry name" value="Dipeptide transport protein"/>
    <property type="match status" value="1"/>
</dbReference>
<feature type="binding site" evidence="2">
    <location>
        <position position="136"/>
    </location>
    <ligand>
        <name>Zn(2+)</name>
        <dbReference type="ChEBI" id="CHEBI:29105"/>
        <label>2</label>
    </ligand>
</feature>
<feature type="binding site" evidence="2">
    <location>
        <position position="60"/>
    </location>
    <ligand>
        <name>Zn(2+)</name>
        <dbReference type="ChEBI" id="CHEBI:29105"/>
        <label>2</label>
    </ligand>
</feature>
<keyword evidence="2" id="KW-0862">Zinc</keyword>